<feature type="transmembrane region" description="Helical" evidence="11">
    <location>
        <begin position="674"/>
        <end position="693"/>
    </location>
</feature>
<sequence length="955" mass="107021">MGPAEWWSRGEKRPFSLFLLIAGLHFVAILLFTRGFLLTRTELPHYSNCSDVSRSPCVPPTQFNQTNRNPLCWTKPAVDRLVIIVLDALRFDFVAPSTFFEERKPWMDKLQVLHKLASRPGSSARIFKAIADPPTTSLQRLKGLTTGGLPTFIDVGNSFGGSAIVEDNLVHQLVQNGKRVAMMGDDTWLQVFPHHFNKSYPFPSFNVKDLDTVDNGCIKHLLPALYEEDWDVLIAHFLGVDHAGHIFGVDSIPMIEKLEQYNAILEKVIEPLESQSGPGGLHENTLLLVMGDHGQTLNGDHGGGTAEEVETSIFALSLKKPPSSVALELDTSSCQLDLDGRKMCISSIQQLDFAVTVSALLGVPFPFGSIGLVNPELYAVAAGTWNLESSNVDSCQKQSNLEKWLQNYVNVLCINSWQVKRYIDVYSTSSVIGFSNEDLLHVSDMYTQAEENWLHTKKELMLHENESCHISLPTLKRQIDAYFKFLASAAELARSKWTEFNLKMMGIGFGIMLISLFIHFLAIKRIDKLFGVSVPSSCNSGISFWLIFAYIVVALRACSFLSNSYILEEGKAASFLLATTGILNLRYSIMKKKMLLEAMVFLLLISIVRFTIELGLSKRAFSSVLSNICPSWMLGIANGCPVWEYVAEIVPILALFLLAFMLYKSIARSSCQGFLKYVIIGTMFSYMLIAVYWALESNVLSLPLVLGGIKRNFIPRIIYAIGFVQLLSLALVQFFNEERSSDWEEGIVIKTVAMLSAWSSTIIILSGKQGPLVAFASVVGGWCITRSESLELDTKKWNSRILTFYSFPVTQWSLLAVCLFFCTGHWCAFDGLRYAAAFIGFDEFILIPQAVLLTIDTFGFSHILPIFGLPFIVACQYSFGQAEQRKRFFFMHLSQVYLMYGLIMATTMTFTILCVTIQRRHLMVWGLFAPKFVFDVVGLTLTDILICFASLYYFG</sequence>
<feature type="transmembrane region" description="Helical" evidence="11">
    <location>
        <begin position="15"/>
        <end position="37"/>
    </location>
</feature>
<keyword evidence="5" id="KW-0808">Transferase</keyword>
<evidence type="ECO:0000256" key="4">
    <source>
        <dbReference type="ARBA" id="ARBA00022502"/>
    </source>
</evidence>
<dbReference type="Proteomes" id="UP000325577">
    <property type="component" value="Linkage Group LG21"/>
</dbReference>
<dbReference type="InterPro" id="IPR002591">
    <property type="entry name" value="Phosphodiest/P_Trfase"/>
</dbReference>
<feature type="transmembrane region" description="Helical" evidence="11">
    <location>
        <begin position="858"/>
        <end position="877"/>
    </location>
</feature>
<dbReference type="EMBL" id="CM018045">
    <property type="protein sequence ID" value="KAA8528149.1"/>
    <property type="molecule type" value="Genomic_DNA"/>
</dbReference>
<feature type="transmembrane region" description="Helical" evidence="11">
    <location>
        <begin position="747"/>
        <end position="767"/>
    </location>
</feature>
<feature type="transmembrane region" description="Helical" evidence="11">
    <location>
        <begin position="594"/>
        <end position="612"/>
    </location>
</feature>
<evidence type="ECO:0000256" key="9">
    <source>
        <dbReference type="ARBA" id="ARBA00023136"/>
    </source>
</evidence>
<dbReference type="SUPFAM" id="SSF53649">
    <property type="entry name" value="Alkaline phosphatase-like"/>
    <property type="match status" value="1"/>
</dbReference>
<evidence type="ECO:0000256" key="11">
    <source>
        <dbReference type="SAM" id="Phobius"/>
    </source>
</evidence>
<keyword evidence="13" id="KW-1185">Reference proteome</keyword>
<evidence type="ECO:0000256" key="10">
    <source>
        <dbReference type="ARBA" id="ARBA00023180"/>
    </source>
</evidence>
<proteinExistence type="inferred from homology"/>
<keyword evidence="4" id="KW-0337">GPI-anchor biosynthesis</keyword>
<dbReference type="UniPathway" id="UPA00196"/>
<dbReference type="CDD" id="cd16023">
    <property type="entry name" value="GPI_EPT_3"/>
    <property type="match status" value="1"/>
</dbReference>
<name>A0A5J5AD55_9ASTE</name>
<dbReference type="GO" id="GO:0051377">
    <property type="term" value="F:mannose-ethanolamine phosphotransferase activity"/>
    <property type="evidence" value="ECO:0007669"/>
    <property type="project" value="InterPro"/>
</dbReference>
<comment type="subcellular location">
    <subcellularLocation>
        <location evidence="1">Endoplasmic reticulum membrane</location>
        <topology evidence="1">Multi-pass membrane protein</topology>
    </subcellularLocation>
</comment>
<keyword evidence="6 11" id="KW-0812">Transmembrane</keyword>
<reference evidence="12 13" key="1">
    <citation type="submission" date="2019-09" db="EMBL/GenBank/DDBJ databases">
        <title>A chromosome-level genome assembly of the Chinese tupelo Nyssa sinensis.</title>
        <authorList>
            <person name="Yang X."/>
            <person name="Kang M."/>
            <person name="Yang Y."/>
            <person name="Xiong H."/>
            <person name="Wang M."/>
            <person name="Zhang Z."/>
            <person name="Wang Z."/>
            <person name="Wu H."/>
            <person name="Ma T."/>
            <person name="Liu J."/>
            <person name="Xi Z."/>
        </authorList>
    </citation>
    <scope>NUCLEOTIDE SEQUENCE [LARGE SCALE GENOMIC DNA]</scope>
    <source>
        <strain evidence="12">J267</strain>
        <tissue evidence="12">Leaf</tissue>
    </source>
</reference>
<dbReference type="InterPro" id="IPR039524">
    <property type="entry name" value="PIGO/GPI13"/>
</dbReference>
<dbReference type="Pfam" id="PF01663">
    <property type="entry name" value="Phosphodiest"/>
    <property type="match status" value="1"/>
</dbReference>
<dbReference type="InterPro" id="IPR017850">
    <property type="entry name" value="Alkaline_phosphatase_core_sf"/>
</dbReference>
<evidence type="ECO:0000256" key="3">
    <source>
        <dbReference type="ARBA" id="ARBA00008695"/>
    </source>
</evidence>
<dbReference type="GO" id="GO:0005789">
    <property type="term" value="C:endoplasmic reticulum membrane"/>
    <property type="evidence" value="ECO:0007669"/>
    <property type="project" value="UniProtKB-SubCell"/>
</dbReference>
<feature type="transmembrane region" description="Helical" evidence="11">
    <location>
        <begin position="834"/>
        <end position="852"/>
    </location>
</feature>
<feature type="transmembrane region" description="Helical" evidence="11">
    <location>
        <begin position="802"/>
        <end position="822"/>
    </location>
</feature>
<dbReference type="GO" id="GO:0006506">
    <property type="term" value="P:GPI anchor biosynthetic process"/>
    <property type="evidence" value="ECO:0007669"/>
    <property type="project" value="UniProtKB-UniPathway"/>
</dbReference>
<keyword evidence="9 11" id="KW-0472">Membrane</keyword>
<accession>A0A5J5AD55</accession>
<organism evidence="12 13">
    <name type="scientific">Nyssa sinensis</name>
    <dbReference type="NCBI Taxonomy" id="561372"/>
    <lineage>
        <taxon>Eukaryota</taxon>
        <taxon>Viridiplantae</taxon>
        <taxon>Streptophyta</taxon>
        <taxon>Embryophyta</taxon>
        <taxon>Tracheophyta</taxon>
        <taxon>Spermatophyta</taxon>
        <taxon>Magnoliopsida</taxon>
        <taxon>eudicotyledons</taxon>
        <taxon>Gunneridae</taxon>
        <taxon>Pentapetalae</taxon>
        <taxon>asterids</taxon>
        <taxon>Cornales</taxon>
        <taxon>Nyssaceae</taxon>
        <taxon>Nyssa</taxon>
    </lineage>
</organism>
<protein>
    <submittedName>
        <fullName evidence="12">Uncharacterized protein</fullName>
    </submittedName>
</protein>
<feature type="transmembrane region" description="Helical" evidence="11">
    <location>
        <begin position="932"/>
        <end position="954"/>
    </location>
</feature>
<feature type="transmembrane region" description="Helical" evidence="11">
    <location>
        <begin position="642"/>
        <end position="662"/>
    </location>
</feature>
<evidence type="ECO:0000313" key="13">
    <source>
        <dbReference type="Proteomes" id="UP000325577"/>
    </source>
</evidence>
<evidence type="ECO:0000256" key="2">
    <source>
        <dbReference type="ARBA" id="ARBA00004687"/>
    </source>
</evidence>
<comment type="pathway">
    <text evidence="2">Glycolipid biosynthesis; glycosylphosphatidylinositol-anchor biosynthesis.</text>
</comment>
<feature type="transmembrane region" description="Helical" evidence="11">
    <location>
        <begin position="504"/>
        <end position="522"/>
    </location>
</feature>
<evidence type="ECO:0000256" key="1">
    <source>
        <dbReference type="ARBA" id="ARBA00004477"/>
    </source>
</evidence>
<keyword evidence="7" id="KW-0256">Endoplasmic reticulum</keyword>
<gene>
    <name evidence="12" type="ORF">F0562_035600</name>
</gene>
<dbReference type="Gene3D" id="3.40.720.10">
    <property type="entry name" value="Alkaline Phosphatase, subunit A"/>
    <property type="match status" value="1"/>
</dbReference>
<feature type="transmembrane region" description="Helical" evidence="11">
    <location>
        <begin position="713"/>
        <end position="735"/>
    </location>
</feature>
<evidence type="ECO:0000256" key="6">
    <source>
        <dbReference type="ARBA" id="ARBA00022692"/>
    </source>
</evidence>
<dbReference type="PANTHER" id="PTHR23071:SF1">
    <property type="entry name" value="GPI ETHANOLAMINE PHOSPHATE TRANSFERASE 3"/>
    <property type="match status" value="1"/>
</dbReference>
<dbReference type="OrthoDB" id="272139at2759"/>
<dbReference type="InterPro" id="IPR037675">
    <property type="entry name" value="PIG-O_N"/>
</dbReference>
<feature type="transmembrane region" description="Helical" evidence="11">
    <location>
        <begin position="897"/>
        <end position="920"/>
    </location>
</feature>
<evidence type="ECO:0000256" key="5">
    <source>
        <dbReference type="ARBA" id="ARBA00022679"/>
    </source>
</evidence>
<dbReference type="PANTHER" id="PTHR23071">
    <property type="entry name" value="PHOSPHATIDYLINOSITOL GLYCAN"/>
    <property type="match status" value="1"/>
</dbReference>
<evidence type="ECO:0000313" key="12">
    <source>
        <dbReference type="EMBL" id="KAA8528149.1"/>
    </source>
</evidence>
<evidence type="ECO:0000256" key="7">
    <source>
        <dbReference type="ARBA" id="ARBA00022824"/>
    </source>
</evidence>
<keyword evidence="10" id="KW-0325">Glycoprotein</keyword>
<comment type="similarity">
    <text evidence="3">Belongs to the PIGG/PIGN/PIGO family. PIGO subfamily.</text>
</comment>
<evidence type="ECO:0000256" key="8">
    <source>
        <dbReference type="ARBA" id="ARBA00022989"/>
    </source>
</evidence>
<keyword evidence="8 11" id="KW-1133">Transmembrane helix</keyword>
<dbReference type="AlphaFoldDB" id="A0A5J5AD55"/>